<feature type="domain" description="GPI inositol-deacylase winged helix" evidence="1">
    <location>
        <begin position="21"/>
        <end position="108"/>
    </location>
</feature>
<evidence type="ECO:0000313" key="2">
    <source>
        <dbReference type="EMBL" id="PTB78723.1"/>
    </source>
</evidence>
<dbReference type="OrthoDB" id="7464126at2759"/>
<keyword evidence="3" id="KW-1185">Reference proteome</keyword>
<reference evidence="2 3" key="1">
    <citation type="submission" date="2016-07" db="EMBL/GenBank/DDBJ databases">
        <title>Multiple horizontal gene transfer events from other fungi enriched the ability of initially mycotrophic Trichoderma (Ascomycota) to feed on dead plant biomass.</title>
        <authorList>
            <consortium name="DOE Joint Genome Institute"/>
            <person name="Aerts A."/>
            <person name="Atanasova L."/>
            <person name="Chenthamara K."/>
            <person name="Zhang J."/>
            <person name="Grujic M."/>
            <person name="Henrissat B."/>
            <person name="Kuo A."/>
            <person name="Salamov A."/>
            <person name="Lipzen A."/>
            <person name="Labutti K."/>
            <person name="Barry K."/>
            <person name="Miao Y."/>
            <person name="Rahimi M.J."/>
            <person name="Shen Q."/>
            <person name="Grigoriev I.V."/>
            <person name="Kubicek C.P."/>
            <person name="Druzhinina I.S."/>
        </authorList>
    </citation>
    <scope>NUCLEOTIDE SEQUENCE [LARGE SCALE GENOMIC DNA]</scope>
    <source>
        <strain evidence="2 3">ATCC 18648</strain>
    </source>
</reference>
<evidence type="ECO:0000313" key="3">
    <source>
        <dbReference type="Proteomes" id="UP000240760"/>
    </source>
</evidence>
<dbReference type="Pfam" id="PF22939">
    <property type="entry name" value="WHD_GPIID"/>
    <property type="match status" value="1"/>
</dbReference>
<proteinExistence type="predicted"/>
<dbReference type="AlphaFoldDB" id="A0A2T4CAY5"/>
<dbReference type="InterPro" id="IPR054471">
    <property type="entry name" value="GPIID_WHD"/>
</dbReference>
<dbReference type="EMBL" id="KZ679129">
    <property type="protein sequence ID" value="PTB78723.1"/>
    <property type="molecule type" value="Genomic_DNA"/>
</dbReference>
<organism evidence="2 3">
    <name type="scientific">Trichoderma longibrachiatum ATCC 18648</name>
    <dbReference type="NCBI Taxonomy" id="983965"/>
    <lineage>
        <taxon>Eukaryota</taxon>
        <taxon>Fungi</taxon>
        <taxon>Dikarya</taxon>
        <taxon>Ascomycota</taxon>
        <taxon>Pezizomycotina</taxon>
        <taxon>Sordariomycetes</taxon>
        <taxon>Hypocreomycetidae</taxon>
        <taxon>Hypocreales</taxon>
        <taxon>Hypocreaceae</taxon>
        <taxon>Trichoderma</taxon>
    </lineage>
</organism>
<dbReference type="PANTHER" id="PTHR10039">
    <property type="entry name" value="AMELOGENIN"/>
    <property type="match status" value="1"/>
</dbReference>
<evidence type="ECO:0000259" key="1">
    <source>
        <dbReference type="Pfam" id="PF22939"/>
    </source>
</evidence>
<gene>
    <name evidence="2" type="ORF">M440DRAFT_1327982</name>
</gene>
<name>A0A2T4CAY5_TRILO</name>
<dbReference type="Proteomes" id="UP000240760">
    <property type="component" value="Unassembled WGS sequence"/>
</dbReference>
<accession>A0A2T4CAY5</accession>
<sequence>MDGTKEGVGTVHDKYTRIIQSILANKRGISVAKSLWTWIILARRPLTIEELLCAVELDRESGLLDPKRSLSDLCGELITIDAEDRINIADEIIREILLDQKIKSDLTVDREEGHTRIAVTLLKLLSDKCLLKDPFGGPPEPAFESPIHAPLFDYATTFFMEHVFFCPPAENGVMKGLCAFLTYNVFSWREYVAGNGNIGAINQTAEDLRRYAARRAEAVPTDRSISIVKKGASRLLEFAGDFHHNRS</sequence>
<protein>
    <recommendedName>
        <fullName evidence="1">GPI inositol-deacylase winged helix domain-containing protein</fullName>
    </recommendedName>
</protein>